<dbReference type="EMBL" id="UYRU01065765">
    <property type="protein sequence ID" value="VDN16413.1"/>
    <property type="molecule type" value="Genomic_DNA"/>
</dbReference>
<organism evidence="1 2">
    <name type="scientific">Dibothriocephalus latus</name>
    <name type="common">Fish tapeworm</name>
    <name type="synonym">Diphyllobothrium latum</name>
    <dbReference type="NCBI Taxonomy" id="60516"/>
    <lineage>
        <taxon>Eukaryota</taxon>
        <taxon>Metazoa</taxon>
        <taxon>Spiralia</taxon>
        <taxon>Lophotrochozoa</taxon>
        <taxon>Platyhelminthes</taxon>
        <taxon>Cestoda</taxon>
        <taxon>Eucestoda</taxon>
        <taxon>Diphyllobothriidea</taxon>
        <taxon>Diphyllobothriidae</taxon>
        <taxon>Dibothriocephalus</taxon>
    </lineage>
</organism>
<dbReference type="Proteomes" id="UP000281553">
    <property type="component" value="Unassembled WGS sequence"/>
</dbReference>
<evidence type="ECO:0000313" key="1">
    <source>
        <dbReference type="EMBL" id="VDN16413.1"/>
    </source>
</evidence>
<protein>
    <submittedName>
        <fullName evidence="1">Uncharacterized protein</fullName>
    </submittedName>
</protein>
<gene>
    <name evidence="1" type="ORF">DILT_LOCUS12244</name>
</gene>
<dbReference type="AlphaFoldDB" id="A0A3P7LZD1"/>
<sequence>MLCSRSAAHAGRGDYMSCIKSSYRYYATDGAIFVTSSRASSRAFPTSAPMEYGIPNADAVPFANNETDYIDELPLPPEAPVEPVTSGTFNCSETCIRDWSATPIPETNTKLVVVDPVCPCAPNDVDWHLSPSLAIDVFIFQLKILLYVKICRIQDIGDLLRRARLPSFFVDLDFVFQFIRFL</sequence>
<keyword evidence="2" id="KW-1185">Reference proteome</keyword>
<reference evidence="1 2" key="1">
    <citation type="submission" date="2018-11" db="EMBL/GenBank/DDBJ databases">
        <authorList>
            <consortium name="Pathogen Informatics"/>
        </authorList>
    </citation>
    <scope>NUCLEOTIDE SEQUENCE [LARGE SCALE GENOMIC DNA]</scope>
</reference>
<name>A0A3P7LZD1_DIBLA</name>
<proteinExistence type="predicted"/>
<accession>A0A3P7LZD1</accession>
<evidence type="ECO:0000313" key="2">
    <source>
        <dbReference type="Proteomes" id="UP000281553"/>
    </source>
</evidence>